<dbReference type="OrthoDB" id="5242306at2"/>
<feature type="transmembrane region" description="Helical" evidence="2">
    <location>
        <begin position="54"/>
        <end position="72"/>
    </location>
</feature>
<accession>A0A1I2MMX1</accession>
<dbReference type="InterPro" id="IPR002656">
    <property type="entry name" value="Acyl_transf_3_dom"/>
</dbReference>
<gene>
    <name evidence="4" type="ORF">SAMN05421541_12935</name>
</gene>
<name>A0A1I2MMX1_9ACTN</name>
<feature type="transmembrane region" description="Helical" evidence="2">
    <location>
        <begin position="144"/>
        <end position="164"/>
    </location>
</feature>
<dbReference type="InterPro" id="IPR050879">
    <property type="entry name" value="Acyltransferase_3"/>
</dbReference>
<dbReference type="GO" id="GO:0016787">
    <property type="term" value="F:hydrolase activity"/>
    <property type="evidence" value="ECO:0007669"/>
    <property type="project" value="UniProtKB-KW"/>
</dbReference>
<dbReference type="PANTHER" id="PTHR23028">
    <property type="entry name" value="ACETYLTRANSFERASE"/>
    <property type="match status" value="1"/>
</dbReference>
<proteinExistence type="predicted"/>
<feature type="transmembrane region" description="Helical" evidence="2">
    <location>
        <begin position="340"/>
        <end position="366"/>
    </location>
</feature>
<feature type="transmembrane region" description="Helical" evidence="2">
    <location>
        <begin position="275"/>
        <end position="295"/>
    </location>
</feature>
<evidence type="ECO:0000313" key="4">
    <source>
        <dbReference type="EMBL" id="SFF90481.1"/>
    </source>
</evidence>
<protein>
    <submittedName>
        <fullName evidence="4">Peptidoglycan/LPS O-acetylase OafA/YrhL, contains acyltransferase and SGNH-hydrolase domains</fullName>
    </submittedName>
</protein>
<keyword evidence="2" id="KW-0812">Transmembrane</keyword>
<dbReference type="EMBL" id="FONV01000029">
    <property type="protein sequence ID" value="SFF90481.1"/>
    <property type="molecule type" value="Genomic_DNA"/>
</dbReference>
<feature type="transmembrane region" description="Helical" evidence="2">
    <location>
        <begin position="203"/>
        <end position="223"/>
    </location>
</feature>
<feature type="transmembrane region" description="Helical" evidence="2">
    <location>
        <begin position="244"/>
        <end position="263"/>
    </location>
</feature>
<feature type="domain" description="Acyltransferase 3" evidence="3">
    <location>
        <begin position="14"/>
        <end position="364"/>
    </location>
</feature>
<organism evidence="4 5">
    <name type="scientific">Actinoplanes philippinensis</name>
    <dbReference type="NCBI Taxonomy" id="35752"/>
    <lineage>
        <taxon>Bacteria</taxon>
        <taxon>Bacillati</taxon>
        <taxon>Actinomycetota</taxon>
        <taxon>Actinomycetes</taxon>
        <taxon>Micromonosporales</taxon>
        <taxon>Micromonosporaceae</taxon>
        <taxon>Actinoplanes</taxon>
    </lineage>
</organism>
<keyword evidence="4" id="KW-0378">Hydrolase</keyword>
<keyword evidence="4" id="KW-0808">Transferase</keyword>
<dbReference type="GO" id="GO:0016747">
    <property type="term" value="F:acyltransferase activity, transferring groups other than amino-acyl groups"/>
    <property type="evidence" value="ECO:0007669"/>
    <property type="project" value="InterPro"/>
</dbReference>
<keyword evidence="2" id="KW-1133">Transmembrane helix</keyword>
<dbReference type="STRING" id="35752.SAMN05421541_12935"/>
<dbReference type="GO" id="GO:0016020">
    <property type="term" value="C:membrane"/>
    <property type="evidence" value="ECO:0007669"/>
    <property type="project" value="TreeGrafter"/>
</dbReference>
<evidence type="ECO:0000313" key="5">
    <source>
        <dbReference type="Proteomes" id="UP000199645"/>
    </source>
</evidence>
<feature type="transmembrane region" description="Helical" evidence="2">
    <location>
        <begin position="176"/>
        <end position="197"/>
    </location>
</feature>
<keyword evidence="2" id="KW-0472">Membrane</keyword>
<feature type="transmembrane region" description="Helical" evidence="2">
    <location>
        <begin position="92"/>
        <end position="110"/>
    </location>
</feature>
<keyword evidence="4" id="KW-0012">Acyltransferase</keyword>
<dbReference type="RefSeq" id="WP_093621972.1">
    <property type="nucleotide sequence ID" value="NZ_BOMT01000110.1"/>
</dbReference>
<evidence type="ECO:0000259" key="3">
    <source>
        <dbReference type="Pfam" id="PF01757"/>
    </source>
</evidence>
<dbReference type="Proteomes" id="UP000199645">
    <property type="component" value="Unassembled WGS sequence"/>
</dbReference>
<evidence type="ECO:0000256" key="1">
    <source>
        <dbReference type="SAM" id="MobiDB-lite"/>
    </source>
</evidence>
<evidence type="ECO:0000256" key="2">
    <source>
        <dbReference type="SAM" id="Phobius"/>
    </source>
</evidence>
<dbReference type="AlphaFoldDB" id="A0A1I2MMX1"/>
<dbReference type="PANTHER" id="PTHR23028:SF53">
    <property type="entry name" value="ACYL_TRANSF_3 DOMAIN-CONTAINING PROTEIN"/>
    <property type="match status" value="1"/>
</dbReference>
<feature type="compositionally biased region" description="Polar residues" evidence="1">
    <location>
        <begin position="383"/>
        <end position="399"/>
    </location>
</feature>
<keyword evidence="5" id="KW-1185">Reference proteome</keyword>
<dbReference type="Pfam" id="PF01757">
    <property type="entry name" value="Acyl_transf_3"/>
    <property type="match status" value="1"/>
</dbReference>
<feature type="region of interest" description="Disordered" evidence="1">
    <location>
        <begin position="374"/>
        <end position="399"/>
    </location>
</feature>
<sequence>MSAPISTPTLHRVPALDAVRVIGSVAVVGHHVGFATGINTGGGVWGGWLSRLDAGVAVFFVLSGFLLFRPWVHAKAAGKAAPDPLRYLWRRAMRILPAYWVTVVVCLLVLPRNANATNADWIRHFTLTQIYEAGNLRHGLSQTWSLATEVVFYLLLPVFGVYLTSGRHRSGRPWTIVAGSVLVTGAWVGLIAGGVLAPTPHTMWLPAYGLWFGAGMLLAAVHVGLRDGRMARWGFLDGMAAAPLACWTAAFAVFAIATTPVAGPHDLAEPTPGEFAVKLVLYMLLAVLIVVPLAFGPQTRTKQALSGGTVKWLGAVSYGLFLWHPFVIESIYWVTGRPEFSGSFAGTLALTLAGGLLLAALCYYLVESPCQRLSHRWPRKPGPTSTESQRSTAEASAVS</sequence>
<dbReference type="GO" id="GO:0009103">
    <property type="term" value="P:lipopolysaccharide biosynthetic process"/>
    <property type="evidence" value="ECO:0007669"/>
    <property type="project" value="TreeGrafter"/>
</dbReference>
<reference evidence="4 5" key="1">
    <citation type="submission" date="2016-10" db="EMBL/GenBank/DDBJ databases">
        <authorList>
            <person name="de Groot N.N."/>
        </authorList>
    </citation>
    <scope>NUCLEOTIDE SEQUENCE [LARGE SCALE GENOMIC DNA]</scope>
    <source>
        <strain evidence="4 5">DSM 43019</strain>
    </source>
</reference>
<feature type="transmembrane region" description="Helical" evidence="2">
    <location>
        <begin position="315"/>
        <end position="334"/>
    </location>
</feature>